<sequence>MKYRREIDGLRAVALVPVVLFHAGLSLFSGGYVGVDVFFVISGYLITTIIIAERDEGRFSILRFYERRARRILPALFLVMGLCVPLAWIWMPPDAFNDFLRSTAFAALFISNVHFWENVGYFAIDAELRPLLHTWSLAVEEQYYVFFPLLLALLGVFRRAKHIIVIGLLAAGSLALSEWGWRNYPDQNFFFTFSRIWELFAGSICAFIVFKRPVAANGPAAALGLGMILYSVFIYDGSVPFPSAYALLPVVGTALILLFAQQGTIVARLLSMKLPVAIGLVSYSAYLWHQPLFAFARLRSLHEPALWIMLLLAVLSFGLAVLSWRYVEQPFRAGPRKWLPGRPALFGASLAGIAAFVAFGLGGMQLGWADARLAGRMTPFYQQIMDSTAGSALSGECLSPTDGDETATKFCTVFNGDPGGETLAVFGDSHAQAILPAFEQYSNDTGARVVKAITAGCPPLIGAYVLNGNFPLGTCHNLGQAQARYVAENDISTVVLVSRWSLYTKGTYGREGDAFLLNDQPARQTGGRAAARAVFSKTLRDTAAFYKAQGVRLIILEQVPQMLVKPEDVVHEAMMLRRTPDAAQDQFGRDGIDVAVHDDLQSFARREFEKLDGVEVASVAEAFRDGDRYRWFINGRSAYTDLDHVSLYGARLLQPLMARILSGK</sequence>
<feature type="transmembrane region" description="Helical" evidence="1">
    <location>
        <begin position="304"/>
        <end position="324"/>
    </location>
</feature>
<dbReference type="GO" id="GO:0016747">
    <property type="term" value="F:acyltransferase activity, transferring groups other than amino-acyl groups"/>
    <property type="evidence" value="ECO:0007669"/>
    <property type="project" value="InterPro"/>
</dbReference>
<dbReference type="PANTHER" id="PTHR23028:SF53">
    <property type="entry name" value="ACYL_TRANSF_3 DOMAIN-CONTAINING PROTEIN"/>
    <property type="match status" value="1"/>
</dbReference>
<dbReference type="GO" id="GO:0009103">
    <property type="term" value="P:lipopolysaccharide biosynthetic process"/>
    <property type="evidence" value="ECO:0007669"/>
    <property type="project" value="TreeGrafter"/>
</dbReference>
<feature type="transmembrane region" description="Helical" evidence="1">
    <location>
        <begin position="241"/>
        <end position="260"/>
    </location>
</feature>
<keyword evidence="1" id="KW-0472">Membrane</keyword>
<reference evidence="4" key="1">
    <citation type="submission" date="2020-03" db="EMBL/GenBank/DDBJ databases">
        <title>Roseovarius gahaiensis sp. nov., isolated from Gahai Saline Lake, China.</title>
        <authorList>
            <person name="Sun X."/>
        </authorList>
    </citation>
    <scope>NUCLEOTIDE SEQUENCE</scope>
    <source>
        <strain evidence="4">GH877</strain>
    </source>
</reference>
<keyword evidence="4" id="KW-0012">Acyltransferase</keyword>
<dbReference type="PANTHER" id="PTHR23028">
    <property type="entry name" value="ACETYLTRANSFERASE"/>
    <property type="match status" value="1"/>
</dbReference>
<protein>
    <submittedName>
        <fullName evidence="4">Acyltransferase</fullName>
    </submittedName>
</protein>
<keyword evidence="1" id="KW-1133">Transmembrane helix</keyword>
<dbReference type="InterPro" id="IPR043968">
    <property type="entry name" value="SGNH"/>
</dbReference>
<dbReference type="InterPro" id="IPR050879">
    <property type="entry name" value="Acyltransferase_3"/>
</dbReference>
<dbReference type="Pfam" id="PF19040">
    <property type="entry name" value="SGNH"/>
    <property type="match status" value="1"/>
</dbReference>
<feature type="transmembrane region" description="Helical" evidence="1">
    <location>
        <begin position="164"/>
        <end position="182"/>
    </location>
</feature>
<dbReference type="GO" id="GO:0016020">
    <property type="term" value="C:membrane"/>
    <property type="evidence" value="ECO:0007669"/>
    <property type="project" value="TreeGrafter"/>
</dbReference>
<comment type="caution">
    <text evidence="4">The sequence shown here is derived from an EMBL/GenBank/DDBJ whole genome shotgun (WGS) entry which is preliminary data.</text>
</comment>
<gene>
    <name evidence="4" type="ORF">HAT86_12480</name>
</gene>
<feature type="transmembrane region" description="Helical" evidence="1">
    <location>
        <begin position="345"/>
        <end position="368"/>
    </location>
</feature>
<evidence type="ECO:0000259" key="2">
    <source>
        <dbReference type="Pfam" id="PF01757"/>
    </source>
</evidence>
<dbReference type="AlphaFoldDB" id="A0A967EGQ5"/>
<feature type="domain" description="SGNH" evidence="3">
    <location>
        <begin position="397"/>
        <end position="658"/>
    </location>
</feature>
<accession>A0A967EGQ5</accession>
<proteinExistence type="predicted"/>
<organism evidence="4 5">
    <name type="scientific">Roseovarius gahaiensis</name>
    <dbReference type="NCBI Taxonomy" id="2716691"/>
    <lineage>
        <taxon>Bacteria</taxon>
        <taxon>Pseudomonadati</taxon>
        <taxon>Pseudomonadota</taxon>
        <taxon>Alphaproteobacteria</taxon>
        <taxon>Rhodobacterales</taxon>
        <taxon>Roseobacteraceae</taxon>
        <taxon>Roseovarius</taxon>
    </lineage>
</organism>
<feature type="transmembrane region" description="Helical" evidence="1">
    <location>
        <begin position="272"/>
        <end position="289"/>
    </location>
</feature>
<feature type="domain" description="Acyltransferase 3" evidence="2">
    <location>
        <begin position="6"/>
        <end position="324"/>
    </location>
</feature>
<evidence type="ECO:0000313" key="4">
    <source>
        <dbReference type="EMBL" id="NHQ75271.1"/>
    </source>
</evidence>
<feature type="transmembrane region" description="Helical" evidence="1">
    <location>
        <begin position="141"/>
        <end position="157"/>
    </location>
</feature>
<feature type="transmembrane region" description="Helical" evidence="1">
    <location>
        <begin position="72"/>
        <end position="91"/>
    </location>
</feature>
<dbReference type="InterPro" id="IPR002656">
    <property type="entry name" value="Acyl_transf_3_dom"/>
</dbReference>
<evidence type="ECO:0000256" key="1">
    <source>
        <dbReference type="SAM" id="Phobius"/>
    </source>
</evidence>
<dbReference type="EMBL" id="JAAORB010000029">
    <property type="protein sequence ID" value="NHQ75271.1"/>
    <property type="molecule type" value="Genomic_DNA"/>
</dbReference>
<dbReference type="RefSeq" id="WP_167198172.1">
    <property type="nucleotide sequence ID" value="NZ_JAAORB010000029.1"/>
</dbReference>
<evidence type="ECO:0000259" key="3">
    <source>
        <dbReference type="Pfam" id="PF19040"/>
    </source>
</evidence>
<dbReference type="Pfam" id="PF01757">
    <property type="entry name" value="Acyl_transf_3"/>
    <property type="match status" value="1"/>
</dbReference>
<feature type="transmembrane region" description="Helical" evidence="1">
    <location>
        <begin position="35"/>
        <end position="52"/>
    </location>
</feature>
<keyword evidence="4" id="KW-0808">Transferase</keyword>
<keyword evidence="1" id="KW-0812">Transmembrane</keyword>
<dbReference type="Proteomes" id="UP000639775">
    <property type="component" value="Unassembled WGS sequence"/>
</dbReference>
<name>A0A967EGQ5_9RHOB</name>
<feature type="transmembrane region" description="Helical" evidence="1">
    <location>
        <begin position="217"/>
        <end position="235"/>
    </location>
</feature>
<evidence type="ECO:0000313" key="5">
    <source>
        <dbReference type="Proteomes" id="UP000639775"/>
    </source>
</evidence>
<keyword evidence="5" id="KW-1185">Reference proteome</keyword>
<feature type="transmembrane region" description="Helical" evidence="1">
    <location>
        <begin position="188"/>
        <end position="210"/>
    </location>
</feature>
<feature type="transmembrane region" description="Helical" evidence="1">
    <location>
        <begin position="12"/>
        <end position="29"/>
    </location>
</feature>